<sequence>MQSKLLTLFRIGVTLAILLTVYESFFTPGDKRQQTTSGINQRQLNITNAGKSDFKIISEELGTLIDHGWALNSERIKINYEDSRCLFPAKLRYKAFNNYQLQLGDILVQLKIQFFYPFCKASILVYGDSLQNKYETVNSSTIRGHCPEIDFHKTELSSKYGDGDIGIDIDLDPKSEAIKFSLQARKLSLNVTVQISRQNYDEQFSVLPVDDVQTNFYASSKSAGLKVSGNYLYKGKNNTCGDKECFASYDIGRGIFCHQTQWYSASLTTVLPGTNEIFSLFFGDGIGTHFNKTLDKAMEDFLMINGKHYKLDITRLENNNLTSKHIFRTIGGIDRIYPKRGCDVKFEPLQGSPIHQGFDFGFYAFKQDILVGNFTGTCHFEQNGPLRVIKFRNVRGVVEHVTARW</sequence>
<accession>A0A8J8NMM8</accession>
<evidence type="ECO:0000313" key="2">
    <source>
        <dbReference type="Proteomes" id="UP000785679"/>
    </source>
</evidence>
<dbReference type="EMBL" id="RRYP01010964">
    <property type="protein sequence ID" value="TNV78057.1"/>
    <property type="molecule type" value="Genomic_DNA"/>
</dbReference>
<proteinExistence type="predicted"/>
<keyword evidence="2" id="KW-1185">Reference proteome</keyword>
<comment type="caution">
    <text evidence="1">The sequence shown here is derived from an EMBL/GenBank/DDBJ whole genome shotgun (WGS) entry which is preliminary data.</text>
</comment>
<name>A0A8J8NMM8_HALGN</name>
<reference evidence="1" key="1">
    <citation type="submission" date="2019-06" db="EMBL/GenBank/DDBJ databases">
        <authorList>
            <person name="Zheng W."/>
        </authorList>
    </citation>
    <scope>NUCLEOTIDE SEQUENCE</scope>
    <source>
        <strain evidence="1">QDHG01</strain>
    </source>
</reference>
<dbReference type="Proteomes" id="UP000785679">
    <property type="component" value="Unassembled WGS sequence"/>
</dbReference>
<dbReference type="Pfam" id="PF10974">
    <property type="entry name" value="DUF2804"/>
    <property type="match status" value="1"/>
</dbReference>
<evidence type="ECO:0000313" key="1">
    <source>
        <dbReference type="EMBL" id="TNV78057.1"/>
    </source>
</evidence>
<protein>
    <submittedName>
        <fullName evidence="1">Uncharacterized protein</fullName>
    </submittedName>
</protein>
<dbReference type="PANTHER" id="PTHR35868">
    <property type="entry name" value="DUF2804 DOMAIN-CONTAINING PROTEIN-RELATED"/>
    <property type="match status" value="1"/>
</dbReference>
<dbReference type="AlphaFoldDB" id="A0A8J8NMM8"/>
<gene>
    <name evidence="1" type="ORF">FGO68_gene7257</name>
</gene>
<dbReference type="PANTHER" id="PTHR35868:SF3">
    <property type="entry name" value="DUF2804 DOMAIN-CONTAINING PROTEIN"/>
    <property type="match status" value="1"/>
</dbReference>
<dbReference type="OrthoDB" id="4763727at2759"/>
<organism evidence="1 2">
    <name type="scientific">Halteria grandinella</name>
    <dbReference type="NCBI Taxonomy" id="5974"/>
    <lineage>
        <taxon>Eukaryota</taxon>
        <taxon>Sar</taxon>
        <taxon>Alveolata</taxon>
        <taxon>Ciliophora</taxon>
        <taxon>Intramacronucleata</taxon>
        <taxon>Spirotrichea</taxon>
        <taxon>Stichotrichia</taxon>
        <taxon>Sporadotrichida</taxon>
        <taxon>Halteriidae</taxon>
        <taxon>Halteria</taxon>
    </lineage>
</organism>
<dbReference type="InterPro" id="IPR021243">
    <property type="entry name" value="DUF2804"/>
</dbReference>